<proteinExistence type="inferred from homology"/>
<dbReference type="PANTHER" id="PTHR23155">
    <property type="entry name" value="DISEASE RESISTANCE PROTEIN RP"/>
    <property type="match status" value="1"/>
</dbReference>
<dbReference type="SUPFAM" id="SSF52540">
    <property type="entry name" value="P-loop containing nucleoside triphosphate hydrolases"/>
    <property type="match status" value="2"/>
</dbReference>
<comment type="similarity">
    <text evidence="1">Belongs to the disease resistance NB-LRR family.</text>
</comment>
<feature type="compositionally biased region" description="Polar residues" evidence="7">
    <location>
        <begin position="373"/>
        <end position="387"/>
    </location>
</feature>
<dbReference type="Gene3D" id="1.10.10.10">
    <property type="entry name" value="Winged helix-like DNA-binding domain superfamily/Winged helix DNA-binding domain"/>
    <property type="match status" value="1"/>
</dbReference>
<dbReference type="Pfam" id="PF23559">
    <property type="entry name" value="WHD_DRP"/>
    <property type="match status" value="1"/>
</dbReference>
<evidence type="ECO:0000256" key="2">
    <source>
        <dbReference type="ARBA" id="ARBA00022614"/>
    </source>
</evidence>
<evidence type="ECO:0000259" key="8">
    <source>
        <dbReference type="Pfam" id="PF00931"/>
    </source>
</evidence>
<dbReference type="InterPro" id="IPR044974">
    <property type="entry name" value="Disease_R_plants"/>
</dbReference>
<reference evidence="12" key="1">
    <citation type="journal article" date="2012" name="Nat. Biotechnol.">
        <title>Reference genome sequence of the model plant Setaria.</title>
        <authorList>
            <person name="Bennetzen J.L."/>
            <person name="Schmutz J."/>
            <person name="Wang H."/>
            <person name="Percifield R."/>
            <person name="Hawkins J."/>
            <person name="Pontaroli A.C."/>
            <person name="Estep M."/>
            <person name="Feng L."/>
            <person name="Vaughn J.N."/>
            <person name="Grimwood J."/>
            <person name="Jenkins J."/>
            <person name="Barry K."/>
            <person name="Lindquist E."/>
            <person name="Hellsten U."/>
            <person name="Deshpande S."/>
            <person name="Wang X."/>
            <person name="Wu X."/>
            <person name="Mitros T."/>
            <person name="Triplett J."/>
            <person name="Yang X."/>
            <person name="Ye C.Y."/>
            <person name="Mauro-Herrera M."/>
            <person name="Wang L."/>
            <person name="Li P."/>
            <person name="Sharma M."/>
            <person name="Sharma R."/>
            <person name="Ronald P.C."/>
            <person name="Panaud O."/>
            <person name="Kellogg E.A."/>
            <person name="Brutnell T.P."/>
            <person name="Doust A.N."/>
            <person name="Tuskan G.A."/>
            <person name="Rokhsar D."/>
            <person name="Devos K.M."/>
        </authorList>
    </citation>
    <scope>NUCLEOTIDE SEQUENCE [LARGE SCALE GENOMIC DNA]</scope>
    <source>
        <strain evidence="12">Yugu1</strain>
    </source>
</reference>
<evidence type="ECO:0000256" key="3">
    <source>
        <dbReference type="ARBA" id="ARBA00022737"/>
    </source>
</evidence>
<evidence type="ECO:0000259" key="10">
    <source>
        <dbReference type="Pfam" id="PF23559"/>
    </source>
</evidence>
<feature type="domain" description="Disease resistance N-terminal" evidence="9">
    <location>
        <begin position="14"/>
        <end position="94"/>
    </location>
</feature>
<dbReference type="InterPro" id="IPR038005">
    <property type="entry name" value="RX-like_CC"/>
</dbReference>
<feature type="domain" description="Disease resistance R13L4/SHOC-2-like LRR" evidence="11">
    <location>
        <begin position="858"/>
        <end position="1194"/>
    </location>
</feature>
<dbReference type="OrthoDB" id="643085at2759"/>
<dbReference type="GO" id="GO:0042742">
    <property type="term" value="P:defense response to bacterium"/>
    <property type="evidence" value="ECO:0007669"/>
    <property type="project" value="UniProtKB-ARBA"/>
</dbReference>
<sequence length="1210" mass="139002">MEATAVSVGKAVLEGALGYAKSKAAEEIALQLGIDRDVAFIVDELEMMQSFLMTADEEHDKHKVFLTWVKQIRELAYNVEDTLMDFTLHSDKKPSCWCILHTLRERHDIAREVKDLRAKVEDVSNRNLRYQLIKRSGSNHSSVEEQTSVAAAAIFGIKEARHATFEQDKSKINLQQLIKSEEKDLRVIAVCGTSCNLGKTSEIRKAYDDQEVYKGFQCRAWVQLMSPFNPNKFFEDLVRQFQVYSREVNGKSEEGNAPGYDVLIELEKLESLGQSYFAKEVAVHVNTKRYLIVIDGLSSVVEWDWVKTYFPDKKNGSRIIVSTQQVEIAILCTEQPYQVTELKQLSSEQAVYMFHKVTQEKPITSDVPKKQVTRVSDSTGPTSKSNRVTSCWNNSAISNSEIQDEEPKFMYSGIGNAFSSTGKKFERSRTIALVDDVLVGRKAEKSRIIDLICQPDHKQGCKVISVWGMGGLGKTTLVRSIYKSQQLCGWRRAWVTASRPFNREMLLRSVGLQLDKDIQENPVVANESHQEKKIMTKVEVQELIKQTLQEKKNIAMMGPQELIQKLTRFLETQKCLIVIDDLLSIEEWDSVKEIFAKANRIIVTTRGKDVAKYCSREDKNMYSLEGLKGDTALNLFKQKVFVENTEQIDLHRDHDMMEQARLILKKCDGLPLAISTIGGFLATKPKTTTEWRKMNDRINTELEINPELRTIKNVLLRSYDGLPYYLKSSFLYLSIFPEDHMIRQKRVVRRCVAEGYSKEMHGMIAEEVGNKYFDELFDRSMILQGEDVNIYGGKNYSFQLHDIMRQICISKAREENLVLTLEEGCSLCSTNGTIRHLAISSNWERDKDAFETMLDLSHLRSLTVFGNWGSFFISSKMRFLRVLDLEDTFGISDHDLDQICKLFHLKYLSLRGCENIHHLPDSIGNLRNLQTLDVSGTRISELPATITRVRKLQYLRANCVYVPREIEKLNALHTFGRVDVRHEEGIDTLKGFKHLMQLRKLAVVGLTAANSEEFWSAIASLKHLRSLSVNRDFPRIEFDCSLGGRLFPPIWIESLKLAGKLARLTEWIHHLQNLSRLQLRETELQQDAVWAIGNLPNLEILHMRFDSFLGKELLFVQASFPRLFQLVLLNMRHVTFVKFEDGTMPKLELLQADQWGEHWGGRQEFTGLRYLTKLKEIWLGSQISEEFKENVQNQLAEYPNNVSLKLMSRD</sequence>
<dbReference type="Gene3D" id="3.40.50.300">
    <property type="entry name" value="P-loop containing nucleotide triphosphate hydrolases"/>
    <property type="match status" value="2"/>
</dbReference>
<dbReference type="PRINTS" id="PR00364">
    <property type="entry name" value="DISEASERSIST"/>
</dbReference>
<dbReference type="InterPro" id="IPR042197">
    <property type="entry name" value="Apaf_helical"/>
</dbReference>
<dbReference type="InterPro" id="IPR036388">
    <property type="entry name" value="WH-like_DNA-bd_sf"/>
</dbReference>
<dbReference type="Gene3D" id="1.20.5.4130">
    <property type="match status" value="1"/>
</dbReference>
<evidence type="ECO:0000259" key="9">
    <source>
        <dbReference type="Pfam" id="PF18052"/>
    </source>
</evidence>
<dbReference type="PANTHER" id="PTHR23155:SF1114">
    <property type="entry name" value="OS02G0475500 PROTEIN"/>
    <property type="match status" value="1"/>
</dbReference>
<evidence type="ECO:0000313" key="12">
    <source>
        <dbReference type="EMBL" id="RCV20276.1"/>
    </source>
</evidence>
<evidence type="ECO:0000256" key="4">
    <source>
        <dbReference type="ARBA" id="ARBA00022741"/>
    </source>
</evidence>
<dbReference type="InterPro" id="IPR032675">
    <property type="entry name" value="LRR_dom_sf"/>
</dbReference>
<dbReference type="FunFam" id="1.10.10.10:FF:000322">
    <property type="entry name" value="Probable disease resistance protein At1g63360"/>
    <property type="match status" value="1"/>
</dbReference>
<dbReference type="Pfam" id="PF18052">
    <property type="entry name" value="Rx_N"/>
    <property type="match status" value="1"/>
</dbReference>
<feature type="region of interest" description="Disordered" evidence="7">
    <location>
        <begin position="368"/>
        <end position="387"/>
    </location>
</feature>
<accession>A0A368QQM7</accession>
<feature type="domain" description="NB-ARC" evidence="8">
    <location>
        <begin position="174"/>
        <end position="361"/>
    </location>
</feature>
<keyword evidence="2" id="KW-0433">Leucine-rich repeat</keyword>
<dbReference type="InterPro" id="IPR002182">
    <property type="entry name" value="NB-ARC"/>
</dbReference>
<evidence type="ECO:0000259" key="11">
    <source>
        <dbReference type="Pfam" id="PF23598"/>
    </source>
</evidence>
<dbReference type="AlphaFoldDB" id="A0A368QQM7"/>
<keyword evidence="6" id="KW-0175">Coiled coil</keyword>
<protein>
    <recommendedName>
        <fullName evidence="13">NB-ARC domain-containing protein</fullName>
    </recommendedName>
</protein>
<dbReference type="Pfam" id="PF00931">
    <property type="entry name" value="NB-ARC"/>
    <property type="match status" value="2"/>
</dbReference>
<feature type="domain" description="NB-ARC" evidence="8">
    <location>
        <begin position="447"/>
        <end position="644"/>
    </location>
</feature>
<dbReference type="InterPro" id="IPR041118">
    <property type="entry name" value="Rx_N"/>
</dbReference>
<evidence type="ECO:0000256" key="6">
    <source>
        <dbReference type="ARBA" id="ARBA00023054"/>
    </source>
</evidence>
<keyword evidence="3" id="KW-0677">Repeat</keyword>
<name>A0A368QQM7_SETIT</name>
<dbReference type="SUPFAM" id="SSF52047">
    <property type="entry name" value="RNI-like"/>
    <property type="match status" value="1"/>
</dbReference>
<evidence type="ECO:0000256" key="7">
    <source>
        <dbReference type="SAM" id="MobiDB-lite"/>
    </source>
</evidence>
<reference evidence="12" key="2">
    <citation type="submission" date="2015-07" db="EMBL/GenBank/DDBJ databases">
        <authorList>
            <person name="Noorani M."/>
        </authorList>
    </citation>
    <scope>NUCLEOTIDE SEQUENCE</scope>
    <source>
        <strain evidence="12">Yugu1</strain>
    </source>
</reference>
<dbReference type="Gene3D" id="3.80.10.10">
    <property type="entry name" value="Ribonuclease Inhibitor"/>
    <property type="match status" value="1"/>
</dbReference>
<dbReference type="EMBL" id="CM003531">
    <property type="protein sequence ID" value="RCV20276.1"/>
    <property type="molecule type" value="Genomic_DNA"/>
</dbReference>
<keyword evidence="5" id="KW-0611">Plant defense</keyword>
<dbReference type="Pfam" id="PF23598">
    <property type="entry name" value="LRR_14"/>
    <property type="match status" value="1"/>
</dbReference>
<evidence type="ECO:0000256" key="1">
    <source>
        <dbReference type="ARBA" id="ARBA00008894"/>
    </source>
</evidence>
<dbReference type="GO" id="GO:0043531">
    <property type="term" value="F:ADP binding"/>
    <property type="evidence" value="ECO:0007669"/>
    <property type="project" value="InterPro"/>
</dbReference>
<dbReference type="GO" id="GO:0009626">
    <property type="term" value="P:plant-type hypersensitive response"/>
    <property type="evidence" value="ECO:0007669"/>
    <property type="project" value="UniProtKB-ARBA"/>
</dbReference>
<keyword evidence="4" id="KW-0547">Nucleotide-binding</keyword>
<dbReference type="Gene3D" id="1.10.8.430">
    <property type="entry name" value="Helical domain of apoptotic protease-activating factors"/>
    <property type="match status" value="1"/>
</dbReference>
<dbReference type="GO" id="GO:0002758">
    <property type="term" value="P:innate immune response-activating signaling pathway"/>
    <property type="evidence" value="ECO:0007669"/>
    <property type="project" value="UniProtKB-ARBA"/>
</dbReference>
<evidence type="ECO:0000256" key="5">
    <source>
        <dbReference type="ARBA" id="ARBA00022821"/>
    </source>
</evidence>
<gene>
    <name evidence="12" type="ORF">SETIT_4G043400v2</name>
</gene>
<dbReference type="CDD" id="cd14798">
    <property type="entry name" value="RX-CC_like"/>
    <property type="match status" value="1"/>
</dbReference>
<dbReference type="InterPro" id="IPR055414">
    <property type="entry name" value="LRR_R13L4/SHOC2-like"/>
</dbReference>
<evidence type="ECO:0008006" key="13">
    <source>
        <dbReference type="Google" id="ProtNLM"/>
    </source>
</evidence>
<dbReference type="KEGG" id="sita:101784572"/>
<organism evidence="12">
    <name type="scientific">Setaria italica</name>
    <name type="common">Foxtail millet</name>
    <name type="synonym">Panicum italicum</name>
    <dbReference type="NCBI Taxonomy" id="4555"/>
    <lineage>
        <taxon>Eukaryota</taxon>
        <taxon>Viridiplantae</taxon>
        <taxon>Streptophyta</taxon>
        <taxon>Embryophyta</taxon>
        <taxon>Tracheophyta</taxon>
        <taxon>Spermatophyta</taxon>
        <taxon>Magnoliopsida</taxon>
        <taxon>Liliopsida</taxon>
        <taxon>Poales</taxon>
        <taxon>Poaceae</taxon>
        <taxon>PACMAD clade</taxon>
        <taxon>Panicoideae</taxon>
        <taxon>Panicodae</taxon>
        <taxon>Paniceae</taxon>
        <taxon>Cenchrinae</taxon>
        <taxon>Setaria</taxon>
    </lineage>
</organism>
<feature type="domain" description="Disease resistance protein winged helix" evidence="10">
    <location>
        <begin position="735"/>
        <end position="807"/>
    </location>
</feature>
<dbReference type="EMBL" id="CM003531">
    <property type="protein sequence ID" value="RCV20277.1"/>
    <property type="molecule type" value="Genomic_DNA"/>
</dbReference>
<dbReference type="InterPro" id="IPR058922">
    <property type="entry name" value="WHD_DRP"/>
</dbReference>
<dbReference type="STRING" id="4555.A0A368QQM7"/>
<dbReference type="InterPro" id="IPR027417">
    <property type="entry name" value="P-loop_NTPase"/>
</dbReference>